<dbReference type="SUPFAM" id="SSF47473">
    <property type="entry name" value="EF-hand"/>
    <property type="match status" value="1"/>
</dbReference>
<keyword evidence="3" id="KW-1185">Reference proteome</keyword>
<dbReference type="PROSITE" id="PS50222">
    <property type="entry name" value="EF_HAND_2"/>
    <property type="match status" value="2"/>
</dbReference>
<proteinExistence type="predicted"/>
<dbReference type="PANTHER" id="PTHR47065:SF1">
    <property type="entry name" value="EF-HAND CALCIUM-BINDING DOMAIN-CONTAINING PROTEIN 9"/>
    <property type="match status" value="1"/>
</dbReference>
<feature type="domain" description="EF-hand" evidence="2">
    <location>
        <begin position="136"/>
        <end position="171"/>
    </location>
</feature>
<gene>
    <name evidence="4" type="primary">EFCAB9</name>
</gene>
<evidence type="ECO:0000259" key="2">
    <source>
        <dbReference type="PROSITE" id="PS50222"/>
    </source>
</evidence>
<protein>
    <submittedName>
        <fullName evidence="4">EF-hand calcium-binding domain-containing protein 9</fullName>
    </submittedName>
</protein>
<dbReference type="GeneID" id="101651823"/>
<reference evidence="4" key="1">
    <citation type="submission" date="2025-08" db="UniProtKB">
        <authorList>
            <consortium name="RefSeq"/>
        </authorList>
    </citation>
    <scope>IDENTIFICATION</scope>
</reference>
<name>A0ABM0ICT7_ECHTE</name>
<feature type="domain" description="EF-hand" evidence="2">
    <location>
        <begin position="59"/>
        <end position="94"/>
    </location>
</feature>
<sequence length="239" mass="28605">MNVKEGSFLWHLYLDKVYCLLSVRNAKALLDYFNLLDVHHNNTLNDVLFFHFLHHVTNLTRSQIMKTFDMLDWNASGEVSFEQFYMLVCILLAHQNHLKEQFLYRHSRPIFELLDLDGDLKLGPQDFQLFSFLFDIKKKKLKQLYEDFDFTGDHHINYKEFKLFTIFSVDKYHERQKAEKEKEREKERKKEREKAREKEKARETAKAKEKKSKPKKQTPHETKLPPKAPLGKKALGSNK</sequence>
<dbReference type="InterPro" id="IPR011992">
    <property type="entry name" value="EF-hand-dom_pair"/>
</dbReference>
<feature type="region of interest" description="Disordered" evidence="1">
    <location>
        <begin position="177"/>
        <end position="239"/>
    </location>
</feature>
<organism evidence="3 4">
    <name type="scientific">Echinops telfairi</name>
    <name type="common">Lesser hedgehog tenrec</name>
    <dbReference type="NCBI Taxonomy" id="9371"/>
    <lineage>
        <taxon>Eukaryota</taxon>
        <taxon>Metazoa</taxon>
        <taxon>Chordata</taxon>
        <taxon>Craniata</taxon>
        <taxon>Vertebrata</taxon>
        <taxon>Euteleostomi</taxon>
        <taxon>Mammalia</taxon>
        <taxon>Eutheria</taxon>
        <taxon>Afrotheria</taxon>
        <taxon>Tenrecidae</taxon>
        <taxon>Tenrecinae</taxon>
        <taxon>Echinops</taxon>
    </lineage>
</organism>
<dbReference type="PANTHER" id="PTHR47065">
    <property type="entry name" value="EF-HAND CALCIUM-BINDING DOMAIN-CONTAINING PROTEIN 9"/>
    <property type="match status" value="1"/>
</dbReference>
<dbReference type="Proteomes" id="UP000694863">
    <property type="component" value="Unplaced"/>
</dbReference>
<accession>A0ABM0ICT7</accession>
<dbReference type="InterPro" id="IPR042798">
    <property type="entry name" value="EFCAB9"/>
</dbReference>
<feature type="compositionally biased region" description="Low complexity" evidence="1">
    <location>
        <begin position="229"/>
        <end position="239"/>
    </location>
</feature>
<dbReference type="Gene3D" id="1.10.238.10">
    <property type="entry name" value="EF-hand"/>
    <property type="match status" value="2"/>
</dbReference>
<evidence type="ECO:0000313" key="3">
    <source>
        <dbReference type="Proteomes" id="UP000694863"/>
    </source>
</evidence>
<dbReference type="RefSeq" id="XP_004697187.1">
    <property type="nucleotide sequence ID" value="XM_004697130.1"/>
</dbReference>
<feature type="compositionally biased region" description="Basic residues" evidence="1">
    <location>
        <begin position="208"/>
        <end position="217"/>
    </location>
</feature>
<feature type="compositionally biased region" description="Basic and acidic residues" evidence="1">
    <location>
        <begin position="177"/>
        <end position="207"/>
    </location>
</feature>
<evidence type="ECO:0000313" key="4">
    <source>
        <dbReference type="RefSeq" id="XP_004697187.1"/>
    </source>
</evidence>
<dbReference type="InterPro" id="IPR002048">
    <property type="entry name" value="EF_hand_dom"/>
</dbReference>
<evidence type="ECO:0000256" key="1">
    <source>
        <dbReference type="SAM" id="MobiDB-lite"/>
    </source>
</evidence>